<dbReference type="Proteomes" id="UP000619265">
    <property type="component" value="Unassembled WGS sequence"/>
</dbReference>
<reference evidence="3" key="1">
    <citation type="submission" date="2015-10" db="EMBL/GenBank/DDBJ databases">
        <authorList>
            <person name="Martinez-Garcia P.J."/>
            <person name="Crepeau M.W."/>
            <person name="Puiu D."/>
            <person name="Gonzalez-Ibeas D."/>
            <person name="Whalen J."/>
            <person name="Stevens K."/>
            <person name="Paul R."/>
            <person name="Butterfield T."/>
            <person name="Britton M."/>
            <person name="Reagan R."/>
            <person name="Chakraborty S."/>
            <person name="Walawage S.L."/>
            <person name="Vasquez-Gross H.A."/>
            <person name="Cardeno C."/>
            <person name="Famula R."/>
            <person name="Pratt K."/>
            <person name="Kuruganti S."/>
            <person name="Aradhya M.K."/>
            <person name="Leslie C.A."/>
            <person name="Dandekar A.M."/>
            <person name="Salzberg S.L."/>
            <person name="Wegrzyn J.L."/>
            <person name="Langley C.H."/>
            <person name="Neale D.B."/>
        </authorList>
    </citation>
    <scope>NUCLEOTIDE SEQUENCE</scope>
    <source>
        <tissue evidence="3">Leaves</tissue>
    </source>
</reference>
<sequence>MSSAISARSSSSKSIPHAFYPSMSNQMGKEKEDTSRITSLVANRSTEQSGSSIALSSSAALYSSTISVMGPPPTAYPFPWSNQQHPWNSTSVVTSSFVATLSFIATSSSAVLNSSTALHSSGIPVMGPPPTAYPFPWSNQQYPWMHSSVAMPSSATSAAMPSSTAMPNYATSTSSSVASSSCSALLAFIPPTNANPYSCGSEMMENKTQQSHSVEATSDASLDSIEIEAQSIAFLGNTIDTKEAGSSGTLSTEPTSGCDITEEPKAGMCFESENELVAYYKNYGKQCGFEIMTKRSKREKDVTIKYVTLGCARGGKARNRTSNVSKPRPTSKIDCKAMMNVLLKNGKLCVTSVFNTYNHVLSPRKSRFFKCNREVSESVKRVLDTNDEAGIRINKSFQAIVTDVGEFENIPFG</sequence>
<accession>A0A833TZJ3</accession>
<evidence type="ECO:0000256" key="1">
    <source>
        <dbReference type="SAM" id="MobiDB-lite"/>
    </source>
</evidence>
<proteinExistence type="predicted"/>
<comment type="caution">
    <text evidence="3">The sequence shown here is derived from an EMBL/GenBank/DDBJ whole genome shotgun (WGS) entry which is preliminary data.</text>
</comment>
<feature type="region of interest" description="Disordered" evidence="1">
    <location>
        <begin position="1"/>
        <end position="34"/>
    </location>
</feature>
<reference evidence="3" key="2">
    <citation type="submission" date="2020-03" db="EMBL/GenBank/DDBJ databases">
        <title>Walnut 2.0.</title>
        <authorList>
            <person name="Marrano A."/>
            <person name="Britton M."/>
            <person name="Zimin A.V."/>
            <person name="Zaini P.A."/>
            <person name="Workman R."/>
            <person name="Puiu D."/>
            <person name="Bianco L."/>
            <person name="Allen B.J."/>
            <person name="Troggio M."/>
            <person name="Leslie C.A."/>
            <person name="Timp W."/>
            <person name="Dendekar A."/>
            <person name="Salzberg S.L."/>
            <person name="Neale D.B."/>
        </authorList>
    </citation>
    <scope>NUCLEOTIDE SEQUENCE</scope>
    <source>
        <tissue evidence="3">Leaves</tissue>
    </source>
</reference>
<dbReference type="InterPro" id="IPR004330">
    <property type="entry name" value="FAR1_DNA_bnd_dom"/>
</dbReference>
<dbReference type="PANTHER" id="PTHR46328:SF35">
    <property type="entry name" value="PROTEIN FAR1-RELATED SEQUENCE 5-LIKE"/>
    <property type="match status" value="1"/>
</dbReference>
<feature type="compositionally biased region" description="Low complexity" evidence="1">
    <location>
        <begin position="1"/>
        <end position="15"/>
    </location>
</feature>
<dbReference type="Pfam" id="PF03101">
    <property type="entry name" value="FAR1"/>
    <property type="match status" value="1"/>
</dbReference>
<dbReference type="AlphaFoldDB" id="A0A833TZJ3"/>
<organism evidence="3 4">
    <name type="scientific">Juglans regia</name>
    <name type="common">English walnut</name>
    <dbReference type="NCBI Taxonomy" id="51240"/>
    <lineage>
        <taxon>Eukaryota</taxon>
        <taxon>Viridiplantae</taxon>
        <taxon>Streptophyta</taxon>
        <taxon>Embryophyta</taxon>
        <taxon>Tracheophyta</taxon>
        <taxon>Spermatophyta</taxon>
        <taxon>Magnoliopsida</taxon>
        <taxon>eudicotyledons</taxon>
        <taxon>Gunneridae</taxon>
        <taxon>Pentapetalae</taxon>
        <taxon>rosids</taxon>
        <taxon>fabids</taxon>
        <taxon>Fagales</taxon>
        <taxon>Juglandaceae</taxon>
        <taxon>Juglans</taxon>
    </lineage>
</organism>
<name>A0A833TZJ3_JUGRE</name>
<evidence type="ECO:0000259" key="2">
    <source>
        <dbReference type="Pfam" id="PF03101"/>
    </source>
</evidence>
<protein>
    <recommendedName>
        <fullName evidence="2">FAR1 domain-containing protein</fullName>
    </recommendedName>
</protein>
<evidence type="ECO:0000313" key="4">
    <source>
        <dbReference type="Proteomes" id="UP000619265"/>
    </source>
</evidence>
<evidence type="ECO:0000313" key="3">
    <source>
        <dbReference type="EMBL" id="KAF5441795.1"/>
    </source>
</evidence>
<dbReference type="EMBL" id="LIHL02023319">
    <property type="protein sequence ID" value="KAF5441795.1"/>
    <property type="molecule type" value="Genomic_DNA"/>
</dbReference>
<gene>
    <name evidence="3" type="ORF">F2P56_037000</name>
</gene>
<feature type="domain" description="FAR1" evidence="2">
    <location>
        <begin position="279"/>
        <end position="362"/>
    </location>
</feature>
<dbReference type="Gramene" id="Jr_Scaffold_24527_00010_p1">
    <property type="protein sequence ID" value="cds.Jr_Scaffold_24527_00010_p1"/>
    <property type="gene ID" value="Jr_Scaffold_24527_00010"/>
</dbReference>
<dbReference type="PANTHER" id="PTHR46328">
    <property type="entry name" value="FAR-RED IMPAIRED RESPONSIVE (FAR1) FAMILY PROTEIN-RELATED"/>
    <property type="match status" value="1"/>
</dbReference>